<evidence type="ECO:0000259" key="1">
    <source>
        <dbReference type="Pfam" id="PF07727"/>
    </source>
</evidence>
<dbReference type="Pfam" id="PF07727">
    <property type="entry name" value="RVT_2"/>
    <property type="match status" value="1"/>
</dbReference>
<dbReference type="InterPro" id="IPR013103">
    <property type="entry name" value="RVT_2"/>
</dbReference>
<accession>A0AAW2WAR4</accession>
<reference evidence="2" key="2">
    <citation type="journal article" date="2024" name="Plant">
        <title>Genomic evolution and insights into agronomic trait innovations of Sesamum species.</title>
        <authorList>
            <person name="Miao H."/>
            <person name="Wang L."/>
            <person name="Qu L."/>
            <person name="Liu H."/>
            <person name="Sun Y."/>
            <person name="Le M."/>
            <person name="Wang Q."/>
            <person name="Wei S."/>
            <person name="Zheng Y."/>
            <person name="Lin W."/>
            <person name="Duan Y."/>
            <person name="Cao H."/>
            <person name="Xiong S."/>
            <person name="Wang X."/>
            <person name="Wei L."/>
            <person name="Li C."/>
            <person name="Ma Q."/>
            <person name="Ju M."/>
            <person name="Zhao R."/>
            <person name="Li G."/>
            <person name="Mu C."/>
            <person name="Tian Q."/>
            <person name="Mei H."/>
            <person name="Zhang T."/>
            <person name="Gao T."/>
            <person name="Zhang H."/>
        </authorList>
    </citation>
    <scope>NUCLEOTIDE SEQUENCE</scope>
    <source>
        <strain evidence="2">G02</strain>
    </source>
</reference>
<comment type="caution">
    <text evidence="2">The sequence shown here is derived from an EMBL/GenBank/DDBJ whole genome shotgun (WGS) entry which is preliminary data.</text>
</comment>
<dbReference type="PANTHER" id="PTHR11439">
    <property type="entry name" value="GAG-POL-RELATED RETROTRANSPOSON"/>
    <property type="match status" value="1"/>
</dbReference>
<protein>
    <submittedName>
        <fullName evidence="2">Retrovirus-related Pol polyprotein from transposon RE1</fullName>
    </submittedName>
</protein>
<sequence length="536" mass="60758">MEFAEVVDNTALQLRGMEYKGYGGNRNLMKRIGPMDKRSLICEYCHKSGHNKDTCFKIHGVPDWYKDLNDQRKKADTVNRAYATVEPQPTVDTVGNWGNNLVSDLMEALRLVQNKVPQDPVHVHFATMEETEGMSLTNTKLHESYPRTWIVDSRATSHMCGDVKLFHSITSSHKDFLAALSTIHEPSCYKQAKGCLEWEIAMQQELVALEQNDTWDVLDLPPGKKLIGSKWVYRVKLKANVSVERYKARLVAKGYNQIEGVDYVDHFSHVVKVVTVSTFLVVALGHNWPVHQVDINNAFLHDFFDKDIYLAPLEGSSMPTGKVCKLKRSLHGLKQASRQWNLELTNKFLAFGFMQSQHDHCLFLKDTDNGLFSLLVYVDDILLTNSSEEQISAVKSFLDSAFTIKDLGPAKYFLGLEIDRCDTGLLSAKPTPTPLPTGVKLSVFYSPELSNPKPYRRLVGRLQYLNFTRLDISFRAQQFTQFVHKPCQIHMDVALYLVRYLKGCPDRGLFFPSSSSFGVTAFCDANWLGVLTLIAL</sequence>
<dbReference type="PANTHER" id="PTHR11439:SF465">
    <property type="entry name" value="REVERSE TRANSCRIPTASE TY1_COPIA-TYPE DOMAIN-CONTAINING PROTEIN"/>
    <property type="match status" value="1"/>
</dbReference>
<gene>
    <name evidence="2" type="ORF">Sradi_0490000</name>
</gene>
<dbReference type="InterPro" id="IPR043502">
    <property type="entry name" value="DNA/RNA_pol_sf"/>
</dbReference>
<name>A0AAW2WAR4_SESRA</name>
<organism evidence="2">
    <name type="scientific">Sesamum radiatum</name>
    <name type="common">Black benniseed</name>
    <dbReference type="NCBI Taxonomy" id="300843"/>
    <lineage>
        <taxon>Eukaryota</taxon>
        <taxon>Viridiplantae</taxon>
        <taxon>Streptophyta</taxon>
        <taxon>Embryophyta</taxon>
        <taxon>Tracheophyta</taxon>
        <taxon>Spermatophyta</taxon>
        <taxon>Magnoliopsida</taxon>
        <taxon>eudicotyledons</taxon>
        <taxon>Gunneridae</taxon>
        <taxon>Pentapetalae</taxon>
        <taxon>asterids</taxon>
        <taxon>lamiids</taxon>
        <taxon>Lamiales</taxon>
        <taxon>Pedaliaceae</taxon>
        <taxon>Sesamum</taxon>
    </lineage>
</organism>
<reference evidence="2" key="1">
    <citation type="submission" date="2020-06" db="EMBL/GenBank/DDBJ databases">
        <authorList>
            <person name="Li T."/>
            <person name="Hu X."/>
            <person name="Zhang T."/>
            <person name="Song X."/>
            <person name="Zhang H."/>
            <person name="Dai N."/>
            <person name="Sheng W."/>
            <person name="Hou X."/>
            <person name="Wei L."/>
        </authorList>
    </citation>
    <scope>NUCLEOTIDE SEQUENCE</scope>
    <source>
        <strain evidence="2">G02</strain>
        <tissue evidence="2">Leaf</tissue>
    </source>
</reference>
<dbReference type="AlphaFoldDB" id="A0AAW2WAR4"/>
<dbReference type="SUPFAM" id="SSF56672">
    <property type="entry name" value="DNA/RNA polymerases"/>
    <property type="match status" value="1"/>
</dbReference>
<dbReference type="EMBL" id="JACGWJ010000002">
    <property type="protein sequence ID" value="KAL0437821.1"/>
    <property type="molecule type" value="Genomic_DNA"/>
</dbReference>
<feature type="domain" description="Reverse transcriptase Ty1/copia-type" evidence="1">
    <location>
        <begin position="212"/>
        <end position="420"/>
    </location>
</feature>
<proteinExistence type="predicted"/>
<evidence type="ECO:0000313" key="2">
    <source>
        <dbReference type="EMBL" id="KAL0437821.1"/>
    </source>
</evidence>